<accession>A0ABY6CD67</accession>
<dbReference type="SMART" id="SM00418">
    <property type="entry name" value="HTH_ARSR"/>
    <property type="match status" value="1"/>
</dbReference>
<dbReference type="PROSITE" id="PS50987">
    <property type="entry name" value="HTH_ARSR_2"/>
    <property type="match status" value="1"/>
</dbReference>
<sequence length="113" mass="12749">MLNQQSNLDLMFQALADPTRRAMVDRLSRGPASVSELAKPFDMSLPAVVQHLQALEASGLVSSQKVGRVRTCQIEPEALSLAEQWINDRRTTWVRRLDRLGEFLAETEPETRT</sequence>
<dbReference type="SUPFAM" id="SSF46785">
    <property type="entry name" value="Winged helix' DNA-binding domain"/>
    <property type="match status" value="1"/>
</dbReference>
<feature type="domain" description="HTH arsR-type" evidence="1">
    <location>
        <begin position="1"/>
        <end position="93"/>
    </location>
</feature>
<evidence type="ECO:0000313" key="2">
    <source>
        <dbReference type="EMBL" id="UXN70173.1"/>
    </source>
</evidence>
<evidence type="ECO:0000259" key="1">
    <source>
        <dbReference type="PROSITE" id="PS50987"/>
    </source>
</evidence>
<dbReference type="EMBL" id="CP104965">
    <property type="protein sequence ID" value="UXN70173.1"/>
    <property type="molecule type" value="Genomic_DNA"/>
</dbReference>
<dbReference type="NCBIfam" id="NF033788">
    <property type="entry name" value="HTH_metalloreg"/>
    <property type="match status" value="1"/>
</dbReference>
<proteinExistence type="predicted"/>
<evidence type="ECO:0000313" key="3">
    <source>
        <dbReference type="Proteomes" id="UP001061862"/>
    </source>
</evidence>
<dbReference type="Proteomes" id="UP001061862">
    <property type="component" value="Chromosome"/>
</dbReference>
<dbReference type="CDD" id="cd00090">
    <property type="entry name" value="HTH_ARSR"/>
    <property type="match status" value="1"/>
</dbReference>
<dbReference type="InterPro" id="IPR001845">
    <property type="entry name" value="HTH_ArsR_DNA-bd_dom"/>
</dbReference>
<dbReference type="InterPro" id="IPR011991">
    <property type="entry name" value="ArsR-like_HTH"/>
</dbReference>
<gene>
    <name evidence="2" type="ORF">N8A98_02970</name>
</gene>
<organism evidence="2 3">
    <name type="scientific">Devosia neptuniae</name>
    <dbReference type="NCBI Taxonomy" id="191302"/>
    <lineage>
        <taxon>Bacteria</taxon>
        <taxon>Pseudomonadati</taxon>
        <taxon>Pseudomonadota</taxon>
        <taxon>Alphaproteobacteria</taxon>
        <taxon>Hyphomicrobiales</taxon>
        <taxon>Devosiaceae</taxon>
        <taxon>Devosia</taxon>
    </lineage>
</organism>
<name>A0ABY6CD67_9HYPH</name>
<dbReference type="RefSeq" id="WP_113121318.1">
    <property type="nucleotide sequence ID" value="NZ_CP104965.1"/>
</dbReference>
<dbReference type="PANTHER" id="PTHR38600">
    <property type="entry name" value="TRANSCRIPTIONAL REGULATORY PROTEIN"/>
    <property type="match status" value="1"/>
</dbReference>
<protein>
    <submittedName>
        <fullName evidence="2">Metalloregulator ArsR/SmtB family transcription factor</fullName>
    </submittedName>
</protein>
<dbReference type="InterPro" id="IPR036390">
    <property type="entry name" value="WH_DNA-bd_sf"/>
</dbReference>
<reference evidence="2 3" key="1">
    <citation type="submission" date="2022-09" db="EMBL/GenBank/DDBJ databases">
        <title>Interaction between co-microsymbionts with complementary sets of symbiotic genes in legume-rhizobium systems.</title>
        <authorList>
            <person name="Safronova V."/>
            <person name="Sazanova A."/>
            <person name="Afonin A."/>
            <person name="Chirak E."/>
        </authorList>
    </citation>
    <scope>NUCLEOTIDE SEQUENCE [LARGE SCALE GENOMIC DNA]</scope>
    <source>
        <strain evidence="2 3">A18/4-1</strain>
    </source>
</reference>
<dbReference type="InterPro" id="IPR036388">
    <property type="entry name" value="WH-like_DNA-bd_sf"/>
</dbReference>
<dbReference type="Pfam" id="PF12840">
    <property type="entry name" value="HTH_20"/>
    <property type="match status" value="1"/>
</dbReference>
<dbReference type="PRINTS" id="PR00778">
    <property type="entry name" value="HTHARSR"/>
</dbReference>
<dbReference type="Gene3D" id="1.10.10.10">
    <property type="entry name" value="Winged helix-like DNA-binding domain superfamily/Winged helix DNA-binding domain"/>
    <property type="match status" value="1"/>
</dbReference>
<keyword evidence="3" id="KW-1185">Reference proteome</keyword>
<dbReference type="PANTHER" id="PTHR38600:SF2">
    <property type="entry name" value="SLL0088 PROTEIN"/>
    <property type="match status" value="1"/>
</dbReference>